<evidence type="ECO:0000256" key="2">
    <source>
        <dbReference type="ARBA" id="ARBA00022679"/>
    </source>
</evidence>
<name>A0AAV9PB46_9PEZI</name>
<dbReference type="InterPro" id="IPR016461">
    <property type="entry name" value="COMT-like"/>
</dbReference>
<dbReference type="EMBL" id="JAVRRT010000007">
    <property type="protein sequence ID" value="KAK5170320.1"/>
    <property type="molecule type" value="Genomic_DNA"/>
</dbReference>
<dbReference type="SUPFAM" id="SSF46785">
    <property type="entry name" value="Winged helix' DNA-binding domain"/>
    <property type="match status" value="1"/>
</dbReference>
<dbReference type="Gene3D" id="3.40.50.150">
    <property type="entry name" value="Vaccinia Virus protein VP39"/>
    <property type="match status" value="1"/>
</dbReference>
<protein>
    <recommendedName>
        <fullName evidence="4">O-methyltransferase C-terminal domain-containing protein</fullName>
    </recommendedName>
</protein>
<reference evidence="5 6" key="1">
    <citation type="submission" date="2023-08" db="EMBL/GenBank/DDBJ databases">
        <title>Black Yeasts Isolated from many extreme environments.</title>
        <authorList>
            <person name="Coleine C."/>
            <person name="Stajich J.E."/>
            <person name="Selbmann L."/>
        </authorList>
    </citation>
    <scope>NUCLEOTIDE SEQUENCE [LARGE SCALE GENOMIC DNA]</scope>
    <source>
        <strain evidence="5 6">CCFEE 5935</strain>
    </source>
</reference>
<dbReference type="SUPFAM" id="SSF53335">
    <property type="entry name" value="S-adenosyl-L-methionine-dependent methyltransferases"/>
    <property type="match status" value="1"/>
</dbReference>
<feature type="domain" description="O-methyltransferase C-terminal" evidence="4">
    <location>
        <begin position="247"/>
        <end position="392"/>
    </location>
</feature>
<proteinExistence type="predicted"/>
<evidence type="ECO:0000259" key="4">
    <source>
        <dbReference type="Pfam" id="PF00891"/>
    </source>
</evidence>
<keyword evidence="2" id="KW-0808">Transferase</keyword>
<dbReference type="Proteomes" id="UP001337655">
    <property type="component" value="Unassembled WGS sequence"/>
</dbReference>
<dbReference type="GO" id="GO:0008171">
    <property type="term" value="F:O-methyltransferase activity"/>
    <property type="evidence" value="ECO:0007669"/>
    <property type="project" value="InterPro"/>
</dbReference>
<dbReference type="RefSeq" id="XP_064659518.1">
    <property type="nucleotide sequence ID" value="XM_064802157.1"/>
</dbReference>
<dbReference type="InterPro" id="IPR036390">
    <property type="entry name" value="WH_DNA-bd_sf"/>
</dbReference>
<evidence type="ECO:0000313" key="5">
    <source>
        <dbReference type="EMBL" id="KAK5170320.1"/>
    </source>
</evidence>
<comment type="caution">
    <text evidence="5">The sequence shown here is derived from an EMBL/GenBank/DDBJ whole genome shotgun (WGS) entry which is preliminary data.</text>
</comment>
<dbReference type="PROSITE" id="PS51683">
    <property type="entry name" value="SAM_OMT_II"/>
    <property type="match status" value="1"/>
</dbReference>
<dbReference type="InterPro" id="IPR036388">
    <property type="entry name" value="WH-like_DNA-bd_sf"/>
</dbReference>
<dbReference type="GeneID" id="89926251"/>
<evidence type="ECO:0000256" key="3">
    <source>
        <dbReference type="ARBA" id="ARBA00022691"/>
    </source>
</evidence>
<keyword evidence="6" id="KW-1185">Reference proteome</keyword>
<organism evidence="5 6">
    <name type="scientific">Saxophila tyrrhenica</name>
    <dbReference type="NCBI Taxonomy" id="1690608"/>
    <lineage>
        <taxon>Eukaryota</taxon>
        <taxon>Fungi</taxon>
        <taxon>Dikarya</taxon>
        <taxon>Ascomycota</taxon>
        <taxon>Pezizomycotina</taxon>
        <taxon>Dothideomycetes</taxon>
        <taxon>Dothideomycetidae</taxon>
        <taxon>Mycosphaerellales</taxon>
        <taxon>Extremaceae</taxon>
        <taxon>Saxophila</taxon>
    </lineage>
</organism>
<keyword evidence="1" id="KW-0489">Methyltransferase</keyword>
<evidence type="ECO:0000313" key="6">
    <source>
        <dbReference type="Proteomes" id="UP001337655"/>
    </source>
</evidence>
<dbReference type="InterPro" id="IPR029063">
    <property type="entry name" value="SAM-dependent_MTases_sf"/>
</dbReference>
<accession>A0AAV9PB46</accession>
<dbReference type="PANTHER" id="PTHR43712:SF5">
    <property type="entry name" value="O-METHYLTRANSFERASE ASQN-RELATED"/>
    <property type="match status" value="1"/>
</dbReference>
<dbReference type="AlphaFoldDB" id="A0AAV9PB46"/>
<dbReference type="Pfam" id="PF00891">
    <property type="entry name" value="Methyltransf_2"/>
    <property type="match status" value="1"/>
</dbReference>
<dbReference type="Gene3D" id="1.10.10.10">
    <property type="entry name" value="Winged helix-like DNA-binding domain superfamily/Winged helix DNA-binding domain"/>
    <property type="match status" value="1"/>
</dbReference>
<evidence type="ECO:0000256" key="1">
    <source>
        <dbReference type="ARBA" id="ARBA00022603"/>
    </source>
</evidence>
<sequence>MAKTTGHLVALATRILEQAKALEAYHEKQDTPLPSFDESASEGLNFPREMEKTRATISDACEELNALVQDPRMMMQSRVMAHLLYFDVVHRFKITSKVPLNGSISYSELSKQTGVSEAALRRVLRFAISNHVFAEKQPGFISHSAASRLLVDDPTMFDWVGSVVQEITPAQLAEGKALEKYPEADESSKTGYMVANKATEQSFYLHMAKEPERVRQFGSAMSGFAKGRGHSLDHLVNNFPWGELGSGTVVDLGGGATGGAAFAIGEKYPDLNLIVQDLPDTVAGAEEKPGVNVKFQAHSFFDEQPVKGADVYMSRWCFHNWSDKYCTKILNALIPALKPGARILIMDAVLPQIGSGAVLSNEERRLRNFDVTMMALSASQERELEDWKALFAAVDSRYRWKGVAQPEGSNLALIEAVWDP</sequence>
<gene>
    <name evidence="5" type="ORF">LTR77_004907</name>
</gene>
<dbReference type="GO" id="GO:0032259">
    <property type="term" value="P:methylation"/>
    <property type="evidence" value="ECO:0007669"/>
    <property type="project" value="UniProtKB-KW"/>
</dbReference>
<dbReference type="InterPro" id="IPR001077">
    <property type="entry name" value="COMT_C"/>
</dbReference>
<dbReference type="PANTHER" id="PTHR43712">
    <property type="entry name" value="PUTATIVE (AFU_ORTHOLOGUE AFUA_4G14580)-RELATED"/>
    <property type="match status" value="1"/>
</dbReference>
<keyword evidence="3" id="KW-0949">S-adenosyl-L-methionine</keyword>